<dbReference type="InParanoid" id="S8E853"/>
<dbReference type="OrthoDB" id="2659442at2759"/>
<protein>
    <submittedName>
        <fullName evidence="1">Uncharacterized protein</fullName>
    </submittedName>
</protein>
<name>S8E853_FOMSC</name>
<accession>S8E853</accession>
<proteinExistence type="predicted"/>
<keyword evidence="2" id="KW-1185">Reference proteome</keyword>
<dbReference type="HOGENOM" id="CLU_017008_0_0_1"/>
<feature type="non-terminal residue" evidence="1">
    <location>
        <position position="1"/>
    </location>
</feature>
<reference evidence="1 2" key="1">
    <citation type="journal article" date="2012" name="Science">
        <title>The Paleozoic origin of enzymatic lignin decomposition reconstructed from 31 fungal genomes.</title>
        <authorList>
            <person name="Floudas D."/>
            <person name="Binder M."/>
            <person name="Riley R."/>
            <person name="Barry K."/>
            <person name="Blanchette R.A."/>
            <person name="Henrissat B."/>
            <person name="Martinez A.T."/>
            <person name="Otillar R."/>
            <person name="Spatafora J.W."/>
            <person name="Yadav J.S."/>
            <person name="Aerts A."/>
            <person name="Benoit I."/>
            <person name="Boyd A."/>
            <person name="Carlson A."/>
            <person name="Copeland A."/>
            <person name="Coutinho P.M."/>
            <person name="de Vries R.P."/>
            <person name="Ferreira P."/>
            <person name="Findley K."/>
            <person name="Foster B."/>
            <person name="Gaskell J."/>
            <person name="Glotzer D."/>
            <person name="Gorecki P."/>
            <person name="Heitman J."/>
            <person name="Hesse C."/>
            <person name="Hori C."/>
            <person name="Igarashi K."/>
            <person name="Jurgens J.A."/>
            <person name="Kallen N."/>
            <person name="Kersten P."/>
            <person name="Kohler A."/>
            <person name="Kuees U."/>
            <person name="Kumar T.K.A."/>
            <person name="Kuo A."/>
            <person name="LaButti K."/>
            <person name="Larrondo L.F."/>
            <person name="Lindquist E."/>
            <person name="Ling A."/>
            <person name="Lombard V."/>
            <person name="Lucas S."/>
            <person name="Lundell T."/>
            <person name="Martin R."/>
            <person name="McLaughlin D.J."/>
            <person name="Morgenstern I."/>
            <person name="Morin E."/>
            <person name="Murat C."/>
            <person name="Nagy L.G."/>
            <person name="Nolan M."/>
            <person name="Ohm R.A."/>
            <person name="Patyshakuliyeva A."/>
            <person name="Rokas A."/>
            <person name="Ruiz-Duenas F.J."/>
            <person name="Sabat G."/>
            <person name="Salamov A."/>
            <person name="Samejima M."/>
            <person name="Schmutz J."/>
            <person name="Slot J.C."/>
            <person name="St John F."/>
            <person name="Stenlid J."/>
            <person name="Sun H."/>
            <person name="Sun S."/>
            <person name="Syed K."/>
            <person name="Tsang A."/>
            <person name="Wiebenga A."/>
            <person name="Young D."/>
            <person name="Pisabarro A."/>
            <person name="Eastwood D.C."/>
            <person name="Martin F."/>
            <person name="Cullen D."/>
            <person name="Grigoriev I.V."/>
            <person name="Hibbett D.S."/>
        </authorList>
    </citation>
    <scope>NUCLEOTIDE SEQUENCE</scope>
    <source>
        <strain evidence="2">FP-58527</strain>
    </source>
</reference>
<organism evidence="1 2">
    <name type="scientific">Fomitopsis schrenkii</name>
    <name type="common">Brown rot fungus</name>
    <dbReference type="NCBI Taxonomy" id="2126942"/>
    <lineage>
        <taxon>Eukaryota</taxon>
        <taxon>Fungi</taxon>
        <taxon>Dikarya</taxon>
        <taxon>Basidiomycota</taxon>
        <taxon>Agaricomycotina</taxon>
        <taxon>Agaricomycetes</taxon>
        <taxon>Polyporales</taxon>
        <taxon>Fomitopsis</taxon>
    </lineage>
</organism>
<dbReference type="AlphaFoldDB" id="S8E853"/>
<dbReference type="Proteomes" id="UP000015241">
    <property type="component" value="Unassembled WGS sequence"/>
</dbReference>
<evidence type="ECO:0000313" key="1">
    <source>
        <dbReference type="EMBL" id="EPS99538.1"/>
    </source>
</evidence>
<dbReference type="eggNOG" id="ENOG502SZAG">
    <property type="taxonomic scope" value="Eukaryota"/>
</dbReference>
<gene>
    <name evidence="1" type="ORF">FOMPIDRAFT_28660</name>
</gene>
<sequence length="469" mass="52374">RTVHRMNDWKRLVKAIATDDVKQVHYLIRIALKQHCGPNEILERFFKAVEHVYHARGHSEADVQFAKLIQYYAGRNGLFAANKHLGIPSSSALYRLSKTPCIWPSPGKPTSAERIHNIHNYFPSGQQGSPRQRCGHILAGDGLAVDPRMRWFKTRNIIIGGCREHFGDLDATMSCWDSVLKFVHALLGDSPQCHFGSEATVFGIAPLRDENYHILPISLSASCKAEKATEFGDILISTLDDWAACAAEDWGDIWAFSCDGASTFRGACYEHLMSHEFDKASLLYRKLSVLRGLNLRCGKRHIIHAPDPKHLLKRVATHLRSAEGSLVDGIVINRAVLARFLQMLPGQTKSGIENLIDPADHQNVPRAVNLLRAVVQLSKSRPPSLSPTDENTYHAICLQATLWESLLVAFVDQHPSLSEQLKHLATFAHIAFALYLHHGSAFMSNQLYSDLQALVKACFTCVAQQQLLD</sequence>
<evidence type="ECO:0000313" key="2">
    <source>
        <dbReference type="Proteomes" id="UP000015241"/>
    </source>
</evidence>
<dbReference type="EMBL" id="KE504156">
    <property type="protein sequence ID" value="EPS99538.1"/>
    <property type="molecule type" value="Genomic_DNA"/>
</dbReference>
<feature type="non-terminal residue" evidence="1">
    <location>
        <position position="469"/>
    </location>
</feature>